<protein>
    <submittedName>
        <fullName evidence="2">Uncharacterized protein</fullName>
    </submittedName>
</protein>
<evidence type="ECO:0000313" key="2">
    <source>
        <dbReference type="EMBL" id="AUX32212.1"/>
    </source>
</evidence>
<feature type="compositionally biased region" description="Basic and acidic residues" evidence="1">
    <location>
        <begin position="74"/>
        <end position="86"/>
    </location>
</feature>
<feature type="region of interest" description="Disordered" evidence="1">
    <location>
        <begin position="172"/>
        <end position="270"/>
    </location>
</feature>
<gene>
    <name evidence="2" type="ORF">SOCE836_043490</name>
</gene>
<feature type="region of interest" description="Disordered" evidence="1">
    <location>
        <begin position="1"/>
        <end position="97"/>
    </location>
</feature>
<feature type="compositionally biased region" description="Low complexity" evidence="1">
    <location>
        <begin position="218"/>
        <end position="240"/>
    </location>
</feature>
<sequence>MRRRAAGRRSRDGGRQQQGGGTVQARSLCAQDRIRARTLTSRPQGDARRTLRPGSFTSRSRCDPSAARVAGLAAERRAFQQRERPQGRKRRNGTEMELYSPLHLASLAPLRSSSMNRFSPNFSGRLSRLASAALAAILCSRGGSWGWIPSKRSNRGGRSPLRPLLASAVPCEHTPLQTSAHGRSVRRPSHREHRAIRASHRGDPGDTPSLNSASGFTAPRARALRTSRAARAQRRPAAGRSPWPAPRGRPDRAGNTAPRRPPRRRAPRRR</sequence>
<dbReference type="AlphaFoldDB" id="A0A4V0NG77"/>
<proteinExistence type="predicted"/>
<dbReference type="EMBL" id="CP012672">
    <property type="protein sequence ID" value="AUX32212.1"/>
    <property type="molecule type" value="Genomic_DNA"/>
</dbReference>
<organism evidence="2 3">
    <name type="scientific">Sorangium cellulosum</name>
    <name type="common">Polyangium cellulosum</name>
    <dbReference type="NCBI Taxonomy" id="56"/>
    <lineage>
        <taxon>Bacteria</taxon>
        <taxon>Pseudomonadati</taxon>
        <taxon>Myxococcota</taxon>
        <taxon>Polyangia</taxon>
        <taxon>Polyangiales</taxon>
        <taxon>Polyangiaceae</taxon>
        <taxon>Sorangium</taxon>
    </lineage>
</organism>
<evidence type="ECO:0000313" key="3">
    <source>
        <dbReference type="Proteomes" id="UP000295497"/>
    </source>
</evidence>
<evidence type="ECO:0000256" key="1">
    <source>
        <dbReference type="SAM" id="MobiDB-lite"/>
    </source>
</evidence>
<feature type="compositionally biased region" description="Basic residues" evidence="1">
    <location>
        <begin position="183"/>
        <end position="199"/>
    </location>
</feature>
<dbReference type="Proteomes" id="UP000295497">
    <property type="component" value="Chromosome"/>
</dbReference>
<reference evidence="2 3" key="1">
    <citation type="submission" date="2015-09" db="EMBL/GenBank/DDBJ databases">
        <title>Sorangium comparison.</title>
        <authorList>
            <person name="Zaburannyi N."/>
            <person name="Bunk B."/>
            <person name="Overmann J."/>
            <person name="Mueller R."/>
        </authorList>
    </citation>
    <scope>NUCLEOTIDE SEQUENCE [LARGE SCALE GENOMIC DNA]</scope>
    <source>
        <strain evidence="2 3">So ce836</strain>
    </source>
</reference>
<accession>A0A4V0NG77</accession>
<name>A0A4V0NG77_SORCE</name>
<feature type="compositionally biased region" description="Basic residues" evidence="1">
    <location>
        <begin position="260"/>
        <end position="270"/>
    </location>
</feature>